<protein>
    <recommendedName>
        <fullName evidence="5">Glycosyltransferase RgtA/B/C/D-like domain-containing protein</fullName>
    </recommendedName>
</protein>
<feature type="transmembrane region" description="Helical" evidence="2">
    <location>
        <begin position="29"/>
        <end position="48"/>
    </location>
</feature>
<evidence type="ECO:0000256" key="2">
    <source>
        <dbReference type="SAM" id="Phobius"/>
    </source>
</evidence>
<accession>A0ABP8BI98</accession>
<gene>
    <name evidence="3" type="ORF">GCM10022252_69040</name>
</gene>
<evidence type="ECO:0000256" key="1">
    <source>
        <dbReference type="SAM" id="MobiDB-lite"/>
    </source>
</evidence>
<feature type="transmembrane region" description="Helical" evidence="2">
    <location>
        <begin position="376"/>
        <end position="393"/>
    </location>
</feature>
<name>A0ABP8BI98_9ACTN</name>
<evidence type="ECO:0000313" key="4">
    <source>
        <dbReference type="Proteomes" id="UP001501251"/>
    </source>
</evidence>
<keyword evidence="2" id="KW-1133">Transmembrane helix</keyword>
<proteinExistence type="predicted"/>
<feature type="transmembrane region" description="Helical" evidence="2">
    <location>
        <begin position="142"/>
        <end position="160"/>
    </location>
</feature>
<organism evidence="3 4">
    <name type="scientific">Streptosporangium oxazolinicum</name>
    <dbReference type="NCBI Taxonomy" id="909287"/>
    <lineage>
        <taxon>Bacteria</taxon>
        <taxon>Bacillati</taxon>
        <taxon>Actinomycetota</taxon>
        <taxon>Actinomycetes</taxon>
        <taxon>Streptosporangiales</taxon>
        <taxon>Streptosporangiaceae</taxon>
        <taxon>Streptosporangium</taxon>
    </lineage>
</organism>
<comment type="caution">
    <text evidence="3">The sequence shown here is derived from an EMBL/GenBank/DDBJ whole genome shotgun (WGS) entry which is preliminary data.</text>
</comment>
<dbReference type="EMBL" id="BAABAQ010000016">
    <property type="protein sequence ID" value="GAA4206636.1"/>
    <property type="molecule type" value="Genomic_DNA"/>
</dbReference>
<feature type="transmembrane region" description="Helical" evidence="2">
    <location>
        <begin position="205"/>
        <end position="221"/>
    </location>
</feature>
<feature type="transmembrane region" description="Helical" evidence="2">
    <location>
        <begin position="110"/>
        <end position="130"/>
    </location>
</feature>
<feature type="transmembrane region" description="Helical" evidence="2">
    <location>
        <begin position="341"/>
        <end position="364"/>
    </location>
</feature>
<feature type="transmembrane region" description="Helical" evidence="2">
    <location>
        <begin position="306"/>
        <end position="329"/>
    </location>
</feature>
<keyword evidence="2" id="KW-0472">Membrane</keyword>
<reference evidence="4" key="1">
    <citation type="journal article" date="2019" name="Int. J. Syst. Evol. Microbiol.">
        <title>The Global Catalogue of Microorganisms (GCM) 10K type strain sequencing project: providing services to taxonomists for standard genome sequencing and annotation.</title>
        <authorList>
            <consortium name="The Broad Institute Genomics Platform"/>
            <consortium name="The Broad Institute Genome Sequencing Center for Infectious Disease"/>
            <person name="Wu L."/>
            <person name="Ma J."/>
        </authorList>
    </citation>
    <scope>NUCLEOTIDE SEQUENCE [LARGE SCALE GENOMIC DNA]</scope>
    <source>
        <strain evidence="4">JCM 17388</strain>
    </source>
</reference>
<feature type="transmembrane region" description="Helical" evidence="2">
    <location>
        <begin position="233"/>
        <end position="250"/>
    </location>
</feature>
<sequence>MEYFLVALMATFLVLLTYASLGMEQANRAVPVLLLAFVARLVVHVLVIRPGLIEYGGDNRVYLDRALEVAAYWRYEGFGFVTSDQIPSIYSLEVPCNLFGIIVYLCDGPATLACTAVLATLSGGLCIIMYRFARIVGADERAAFRLLVVVAFLPSLLLHTSDTFKDGINAFLVVACLWLVVSNVRRFDVRKLVAVVPLLWALWHVRPYMVLMCALPLVFCLSPMKRKLSVRSLVVSTLILIPILVLIAQADGGASFTAMQEQLDQGQSELVRRSSAEGGSGVLFEDDGDAWGALVPKLFYTLLAPFPWTAGSVALQLGKVDTLLWYYLLHSGLRGARRLWGYDRTLLFVLVLFVVPGTIAYATTMSNIGLIFRQRMPIMLVVSVLAAVAWTEAGHRRRSRSRPSGHAPRPAIPARHTAGPRVAR</sequence>
<keyword evidence="4" id="KW-1185">Reference proteome</keyword>
<evidence type="ECO:0008006" key="5">
    <source>
        <dbReference type="Google" id="ProtNLM"/>
    </source>
</evidence>
<dbReference type="Proteomes" id="UP001501251">
    <property type="component" value="Unassembled WGS sequence"/>
</dbReference>
<keyword evidence="2" id="KW-0812">Transmembrane</keyword>
<dbReference type="RefSeq" id="WP_344922417.1">
    <property type="nucleotide sequence ID" value="NZ_BAABAQ010000016.1"/>
</dbReference>
<evidence type="ECO:0000313" key="3">
    <source>
        <dbReference type="EMBL" id="GAA4206636.1"/>
    </source>
</evidence>
<feature type="region of interest" description="Disordered" evidence="1">
    <location>
        <begin position="396"/>
        <end position="424"/>
    </location>
</feature>